<sequence>MWRSLIRIFGFQAASVESAAAQPQRVAAFSSKSCFLFRRPASITSTAAEREGQRSAAAAAAAAPKDVRAGRSCKLRRLAGPAASGARRRRRAAAAHAAAAAPPPPPPLPSSPPPARADTASTRLPTKPSHCHRAKPAPRPRKMGHLRRPPRSPGRSRRQDTDSAGNRQPGAWLATVVKFARLGTCPMSCASVAFAPCVVAGLICTPACAGFGPPRANAPAGAVATLANRMRSPRLDTAPWRDACGWLNASVKSGWGLPSVGLEDGPVGVFVFICASSAAGVPVPDRSLPCSPRNESTTRPRVVASRAGTLGWWRAAAAGRSAGCSPQSGAAEPSHSRKAARIRGRAPARKESCISSIFGSLLASRQSLSYVPRFRLFPYYLHFLAIACGGKGVRHVVGFGFVFGGLVGCAAAPAAVVRRVPYGTGLCWAFARRRHAARVFLGRCFRCSAHVRPPGRTADNSGGRDVCPGLAYPTRNSK</sequence>
<feature type="region of interest" description="Disordered" evidence="1">
    <location>
        <begin position="78"/>
        <end position="169"/>
    </location>
</feature>
<dbReference type="EMBL" id="BRXU01000016">
    <property type="protein sequence ID" value="GLC56493.1"/>
    <property type="molecule type" value="Genomic_DNA"/>
</dbReference>
<dbReference type="AlphaFoldDB" id="A0A9W6BR16"/>
<keyword evidence="3" id="KW-1185">Reference proteome</keyword>
<feature type="compositionally biased region" description="Basic residues" evidence="1">
    <location>
        <begin position="129"/>
        <end position="156"/>
    </location>
</feature>
<name>A0A9W6BR16_9CHLO</name>
<gene>
    <name evidence="2" type="primary">PLESTB001675</name>
    <name evidence="2" type="ORF">PLESTB_001113300</name>
</gene>
<organism evidence="2 3">
    <name type="scientific">Pleodorina starrii</name>
    <dbReference type="NCBI Taxonomy" id="330485"/>
    <lineage>
        <taxon>Eukaryota</taxon>
        <taxon>Viridiplantae</taxon>
        <taxon>Chlorophyta</taxon>
        <taxon>core chlorophytes</taxon>
        <taxon>Chlorophyceae</taxon>
        <taxon>CS clade</taxon>
        <taxon>Chlamydomonadales</taxon>
        <taxon>Volvocaceae</taxon>
        <taxon>Pleodorina</taxon>
    </lineage>
</organism>
<reference evidence="2 3" key="1">
    <citation type="journal article" date="2023" name="Commun. Biol.">
        <title>Reorganization of the ancestral sex-determining regions during the evolution of trioecy in Pleodorina starrii.</title>
        <authorList>
            <person name="Takahashi K."/>
            <person name="Suzuki S."/>
            <person name="Kawai-Toyooka H."/>
            <person name="Yamamoto K."/>
            <person name="Hamaji T."/>
            <person name="Ootsuki R."/>
            <person name="Yamaguchi H."/>
            <person name="Kawachi M."/>
            <person name="Higashiyama T."/>
            <person name="Nozaki H."/>
        </authorList>
    </citation>
    <scope>NUCLEOTIDE SEQUENCE [LARGE SCALE GENOMIC DNA]</scope>
    <source>
        <strain evidence="2 3">NIES-4479</strain>
    </source>
</reference>
<evidence type="ECO:0000313" key="3">
    <source>
        <dbReference type="Proteomes" id="UP001165080"/>
    </source>
</evidence>
<accession>A0A9W6BR16</accession>
<comment type="caution">
    <text evidence="2">The sequence shown here is derived from an EMBL/GenBank/DDBJ whole genome shotgun (WGS) entry which is preliminary data.</text>
</comment>
<feature type="compositionally biased region" description="Pro residues" evidence="1">
    <location>
        <begin position="101"/>
        <end position="115"/>
    </location>
</feature>
<proteinExistence type="predicted"/>
<evidence type="ECO:0000313" key="2">
    <source>
        <dbReference type="EMBL" id="GLC56493.1"/>
    </source>
</evidence>
<dbReference type="Proteomes" id="UP001165080">
    <property type="component" value="Unassembled WGS sequence"/>
</dbReference>
<protein>
    <submittedName>
        <fullName evidence="2">Uncharacterized protein</fullName>
    </submittedName>
</protein>
<evidence type="ECO:0000256" key="1">
    <source>
        <dbReference type="SAM" id="MobiDB-lite"/>
    </source>
</evidence>